<evidence type="ECO:0000313" key="2">
    <source>
        <dbReference type="Proteomes" id="UP000541352"/>
    </source>
</evidence>
<organism evidence="1 2">
    <name type="scientific">Runella defluvii</name>
    <dbReference type="NCBI Taxonomy" id="370973"/>
    <lineage>
        <taxon>Bacteria</taxon>
        <taxon>Pseudomonadati</taxon>
        <taxon>Bacteroidota</taxon>
        <taxon>Cytophagia</taxon>
        <taxon>Cytophagales</taxon>
        <taxon>Spirosomataceae</taxon>
        <taxon>Runella</taxon>
    </lineage>
</organism>
<protein>
    <submittedName>
        <fullName evidence="1">Uncharacterized protein</fullName>
    </submittedName>
</protein>
<evidence type="ECO:0000313" key="1">
    <source>
        <dbReference type="EMBL" id="MBB3841903.1"/>
    </source>
</evidence>
<accession>A0A7W6ETM5</accession>
<name>A0A7W6ETM5_9BACT</name>
<sequence>METTTLPIEQAPKRRAEALGFQLVRVQQQSADVYQIFDPTGHLWQIRLCDEWDEDPNWQRWSEAEKDALFTLAMDEYYGSLFWEEGGDLGIMPCLE</sequence>
<gene>
    <name evidence="1" type="ORF">FHS57_005932</name>
</gene>
<dbReference type="Proteomes" id="UP000541352">
    <property type="component" value="Unassembled WGS sequence"/>
</dbReference>
<proteinExistence type="predicted"/>
<reference evidence="1 2" key="1">
    <citation type="submission" date="2020-08" db="EMBL/GenBank/DDBJ databases">
        <title>Genomic Encyclopedia of Type Strains, Phase IV (KMG-IV): sequencing the most valuable type-strain genomes for metagenomic binning, comparative biology and taxonomic classification.</title>
        <authorList>
            <person name="Goeker M."/>
        </authorList>
    </citation>
    <scope>NUCLEOTIDE SEQUENCE [LARGE SCALE GENOMIC DNA]</scope>
    <source>
        <strain evidence="1 2">DSM 17976</strain>
    </source>
</reference>
<keyword evidence="2" id="KW-1185">Reference proteome</keyword>
<dbReference type="EMBL" id="JACIBY010000022">
    <property type="protein sequence ID" value="MBB3841903.1"/>
    <property type="molecule type" value="Genomic_DNA"/>
</dbReference>
<dbReference type="RefSeq" id="WP_183979874.1">
    <property type="nucleotide sequence ID" value="NZ_JACIBY010000022.1"/>
</dbReference>
<dbReference type="AlphaFoldDB" id="A0A7W6ETM5"/>
<comment type="caution">
    <text evidence="1">The sequence shown here is derived from an EMBL/GenBank/DDBJ whole genome shotgun (WGS) entry which is preliminary data.</text>
</comment>